<dbReference type="NCBIfam" id="NF040586">
    <property type="entry name" value="FxSxx_TPR"/>
    <property type="match status" value="1"/>
</dbReference>
<evidence type="ECO:0000259" key="3">
    <source>
        <dbReference type="Pfam" id="PF13676"/>
    </source>
</evidence>
<dbReference type="PANTHER" id="PTHR46082">
    <property type="entry name" value="ATP/GTP-BINDING PROTEIN-RELATED"/>
    <property type="match status" value="1"/>
</dbReference>
<protein>
    <submittedName>
        <fullName evidence="4">ATP-binding protein</fullName>
    </submittedName>
</protein>
<dbReference type="Proteomes" id="UP000612585">
    <property type="component" value="Unassembled WGS sequence"/>
</dbReference>
<dbReference type="PANTHER" id="PTHR46082:SF6">
    <property type="entry name" value="AAA+ ATPASE DOMAIN-CONTAINING PROTEIN-RELATED"/>
    <property type="match status" value="1"/>
</dbReference>
<dbReference type="SUPFAM" id="SSF52540">
    <property type="entry name" value="P-loop containing nucleoside triphosphate hydrolases"/>
    <property type="match status" value="1"/>
</dbReference>
<keyword evidence="4" id="KW-0067">ATP-binding</keyword>
<sequence length="823" mass="89281">MHVFVSHAGRDRAWAEWAGWQIMSAGHSVSLDTWDWAAGDNFVVRMRDALENADCVLALFSSAYFEAHRYTTAEWSAALLHDEQRSRRLVPVRIEDANVPSLLRPLIAPALFGMPEDRARETLLGAVGGPVGPGDRPPHFPGGPAVSASAASASASASAASAVTVSGPRLPGVLPGTWNVPPRNPSFVGRDGMLIRLREQLLAGGTARIQVLHGIGGVGKTQLLVEYSHRFANDYDLAWWIRADQPELIGEQLAASAAEAGVTGAEAETRLAVRALGRHLRTTGRWLLVFDNAEDADELRTWLPDGPGHVLISSRTPGWPEVGHVMEVELFARRESVALLRRQVSGMTKPDADRLAAALADLPLAVAQAAAILAETGMPVAEYLDLLETEAARILDDGRPVSYPASLAAAVALSMARLEAQEPAGSQLLRLCAFLGAAPIPLTLFSAAANKLGEPLSAIVRERRALRIVVGNVGRFGLARVDQEGLQLHPLVQAVVRGQLAEPRQAEFRRIIHRVLAVARPGRPDDPATWHPWARLLPHLLVAVASDADDDTRAVLLEACRYLLVRGDTQAGLDLARQLVDDWRTRLGPEHPHTLTAAVRVGHGLSHLGRYAEALGYYENVMVTSDRLFGSDHPDTLHAANGVAVNLRLLGSADAARTLNEETLSRRRHVLGEHHIDTLLSATNLAADLRVLGDLAAAMELHDKTFRRYREILGESHPDTLRAAHNLAEDLRLLGRTDDARQLEERTLAERREVLGEDHPDTLRSALHLAEDQLLLGNTTAAHELAGQTLPRLRKVLGDDDPDMARCLALLAEVSPPDHPVAH</sequence>
<dbReference type="Pfam" id="PF13424">
    <property type="entry name" value="TPR_12"/>
    <property type="match status" value="2"/>
</dbReference>
<dbReference type="InterPro" id="IPR027417">
    <property type="entry name" value="P-loop_NTPase"/>
</dbReference>
<organism evidence="4 5">
    <name type="scientific">Virgisporangium aurantiacum</name>
    <dbReference type="NCBI Taxonomy" id="175570"/>
    <lineage>
        <taxon>Bacteria</taxon>
        <taxon>Bacillati</taxon>
        <taxon>Actinomycetota</taxon>
        <taxon>Actinomycetes</taxon>
        <taxon>Micromonosporales</taxon>
        <taxon>Micromonosporaceae</taxon>
        <taxon>Virgisporangium</taxon>
    </lineage>
</organism>
<dbReference type="Gene3D" id="1.25.40.10">
    <property type="entry name" value="Tetratricopeptide repeat domain"/>
    <property type="match status" value="2"/>
</dbReference>
<gene>
    <name evidence="4" type="ORF">Vau01_049590</name>
</gene>
<dbReference type="EMBL" id="BOPG01000031">
    <property type="protein sequence ID" value="GIJ57443.1"/>
    <property type="molecule type" value="Genomic_DNA"/>
</dbReference>
<dbReference type="Pfam" id="PF13676">
    <property type="entry name" value="TIR_2"/>
    <property type="match status" value="1"/>
</dbReference>
<dbReference type="InterPro" id="IPR000157">
    <property type="entry name" value="TIR_dom"/>
</dbReference>
<evidence type="ECO:0000256" key="1">
    <source>
        <dbReference type="SAM" id="MobiDB-lite"/>
    </source>
</evidence>
<proteinExistence type="predicted"/>
<feature type="region of interest" description="Disordered" evidence="1">
    <location>
        <begin position="128"/>
        <end position="147"/>
    </location>
</feature>
<evidence type="ECO:0000313" key="5">
    <source>
        <dbReference type="Proteomes" id="UP000612585"/>
    </source>
</evidence>
<dbReference type="SUPFAM" id="SSF52200">
    <property type="entry name" value="Toll/Interleukin receptor TIR domain"/>
    <property type="match status" value="1"/>
</dbReference>
<keyword evidence="4" id="KW-0547">Nucleotide-binding</keyword>
<dbReference type="GO" id="GO:0043531">
    <property type="term" value="F:ADP binding"/>
    <property type="evidence" value="ECO:0007669"/>
    <property type="project" value="InterPro"/>
</dbReference>
<dbReference type="Gene3D" id="3.40.50.10140">
    <property type="entry name" value="Toll/interleukin-1 receptor homology (TIR) domain"/>
    <property type="match status" value="1"/>
</dbReference>
<dbReference type="InterPro" id="IPR002182">
    <property type="entry name" value="NB-ARC"/>
</dbReference>
<name>A0A8J3Z9S5_9ACTN</name>
<dbReference type="InterPro" id="IPR035897">
    <property type="entry name" value="Toll_tir_struct_dom_sf"/>
</dbReference>
<dbReference type="InterPro" id="IPR011990">
    <property type="entry name" value="TPR-like_helical_dom_sf"/>
</dbReference>
<evidence type="ECO:0000313" key="4">
    <source>
        <dbReference type="EMBL" id="GIJ57443.1"/>
    </source>
</evidence>
<dbReference type="AlphaFoldDB" id="A0A8J3Z9S5"/>
<keyword evidence="5" id="KW-1185">Reference proteome</keyword>
<dbReference type="InterPro" id="IPR053137">
    <property type="entry name" value="NLR-like"/>
</dbReference>
<comment type="caution">
    <text evidence="4">The sequence shown here is derived from an EMBL/GenBank/DDBJ whole genome shotgun (WGS) entry which is preliminary data.</text>
</comment>
<accession>A0A8J3Z9S5</accession>
<evidence type="ECO:0000259" key="2">
    <source>
        <dbReference type="Pfam" id="PF00931"/>
    </source>
</evidence>
<dbReference type="SUPFAM" id="SSF48452">
    <property type="entry name" value="TPR-like"/>
    <property type="match status" value="2"/>
</dbReference>
<dbReference type="Pfam" id="PF00931">
    <property type="entry name" value="NB-ARC"/>
    <property type="match status" value="1"/>
</dbReference>
<dbReference type="Gene3D" id="3.40.50.300">
    <property type="entry name" value="P-loop containing nucleotide triphosphate hydrolases"/>
    <property type="match status" value="1"/>
</dbReference>
<reference evidence="4" key="1">
    <citation type="submission" date="2021-01" db="EMBL/GenBank/DDBJ databases">
        <title>Whole genome shotgun sequence of Virgisporangium aurantiacum NBRC 16421.</title>
        <authorList>
            <person name="Komaki H."/>
            <person name="Tamura T."/>
        </authorList>
    </citation>
    <scope>NUCLEOTIDE SEQUENCE</scope>
    <source>
        <strain evidence="4">NBRC 16421</strain>
    </source>
</reference>
<feature type="domain" description="NB-ARC" evidence="2">
    <location>
        <begin position="192"/>
        <end position="344"/>
    </location>
</feature>
<dbReference type="RefSeq" id="WP_203996777.1">
    <property type="nucleotide sequence ID" value="NZ_BOPG01000031.1"/>
</dbReference>
<dbReference type="Pfam" id="PF13374">
    <property type="entry name" value="TPR_10"/>
    <property type="match status" value="1"/>
</dbReference>
<dbReference type="GO" id="GO:0007165">
    <property type="term" value="P:signal transduction"/>
    <property type="evidence" value="ECO:0007669"/>
    <property type="project" value="InterPro"/>
</dbReference>
<dbReference type="GO" id="GO:0005524">
    <property type="term" value="F:ATP binding"/>
    <property type="evidence" value="ECO:0007669"/>
    <property type="project" value="UniProtKB-KW"/>
</dbReference>
<feature type="domain" description="TIR" evidence="3">
    <location>
        <begin position="3"/>
        <end position="123"/>
    </location>
</feature>